<evidence type="ECO:0000313" key="5">
    <source>
        <dbReference type="EMBL" id="OEU18348.1"/>
    </source>
</evidence>
<evidence type="ECO:0000313" key="6">
    <source>
        <dbReference type="Proteomes" id="UP000095751"/>
    </source>
</evidence>
<dbReference type="AlphaFoldDB" id="A0A1E7FJL3"/>
<feature type="non-terminal residue" evidence="5">
    <location>
        <position position="119"/>
    </location>
</feature>
<keyword evidence="3" id="KW-0539">Nucleus</keyword>
<accession>A0A1E7FJL3</accession>
<sequence>MITSSSSIADSYKASGGCTCKKSKCLKLYCQCFAMSATCGPKCRCQSCNNTSMHIDEIDMARRTILERNPMAFEDKFKRSSLSVQSSSSSRRPVIGRVNKWGCKCRKSFCLKKYCECFQ</sequence>
<name>A0A1E7FJL3_9STRA</name>
<reference evidence="5 6" key="1">
    <citation type="submission" date="2016-09" db="EMBL/GenBank/DDBJ databases">
        <title>Extensive genetic diversity and differential bi-allelic expression allows diatom success in the polar Southern Ocean.</title>
        <authorList>
            <consortium name="DOE Joint Genome Institute"/>
            <person name="Mock T."/>
            <person name="Otillar R.P."/>
            <person name="Strauss J."/>
            <person name="Dupont C."/>
            <person name="Frickenhaus S."/>
            <person name="Maumus F."/>
            <person name="Mcmullan M."/>
            <person name="Sanges R."/>
            <person name="Schmutz J."/>
            <person name="Toseland A."/>
            <person name="Valas R."/>
            <person name="Veluchamy A."/>
            <person name="Ward B.J."/>
            <person name="Allen A."/>
            <person name="Barry K."/>
            <person name="Falciatore A."/>
            <person name="Ferrante M."/>
            <person name="Fortunato A.E."/>
            <person name="Gloeckner G."/>
            <person name="Gruber A."/>
            <person name="Hipkin R."/>
            <person name="Janech M."/>
            <person name="Kroth P."/>
            <person name="Leese F."/>
            <person name="Lindquist E."/>
            <person name="Lyon B.R."/>
            <person name="Martin J."/>
            <person name="Mayer C."/>
            <person name="Parker M."/>
            <person name="Quesneville H."/>
            <person name="Raymond J."/>
            <person name="Uhlig C."/>
            <person name="Valentin K.U."/>
            <person name="Worden A.Z."/>
            <person name="Armbrust E.V."/>
            <person name="Bowler C."/>
            <person name="Green B."/>
            <person name="Moulton V."/>
            <person name="Van Oosterhout C."/>
            <person name="Grigoriev I."/>
        </authorList>
    </citation>
    <scope>NUCLEOTIDE SEQUENCE [LARGE SCALE GENOMIC DNA]</scope>
    <source>
        <strain evidence="5 6">CCMP1102</strain>
    </source>
</reference>
<dbReference type="PROSITE" id="PS51634">
    <property type="entry name" value="CRC"/>
    <property type="match status" value="1"/>
</dbReference>
<dbReference type="PANTHER" id="PTHR12446">
    <property type="entry name" value="TESMIN/TSO1-RELATED"/>
    <property type="match status" value="1"/>
</dbReference>
<dbReference type="KEGG" id="fcy:FRACYDRAFT_183132"/>
<dbReference type="GO" id="GO:0006355">
    <property type="term" value="P:regulation of DNA-templated transcription"/>
    <property type="evidence" value="ECO:0007669"/>
    <property type="project" value="TreeGrafter"/>
</dbReference>
<dbReference type="InterPro" id="IPR033467">
    <property type="entry name" value="Tesmin/TSO1-like_CXC"/>
</dbReference>
<dbReference type="GO" id="GO:0005634">
    <property type="term" value="C:nucleus"/>
    <property type="evidence" value="ECO:0007669"/>
    <property type="project" value="UniProtKB-SubCell"/>
</dbReference>
<evidence type="ECO:0000256" key="1">
    <source>
        <dbReference type="ARBA" id="ARBA00004123"/>
    </source>
</evidence>
<organism evidence="5 6">
    <name type="scientific">Fragilariopsis cylindrus CCMP1102</name>
    <dbReference type="NCBI Taxonomy" id="635003"/>
    <lineage>
        <taxon>Eukaryota</taxon>
        <taxon>Sar</taxon>
        <taxon>Stramenopiles</taxon>
        <taxon>Ochrophyta</taxon>
        <taxon>Bacillariophyta</taxon>
        <taxon>Bacillariophyceae</taxon>
        <taxon>Bacillariophycidae</taxon>
        <taxon>Bacillariales</taxon>
        <taxon>Bacillariaceae</taxon>
        <taxon>Fragilariopsis</taxon>
    </lineage>
</organism>
<dbReference type="SMART" id="SM01114">
    <property type="entry name" value="CXC"/>
    <property type="match status" value="1"/>
</dbReference>
<evidence type="ECO:0000256" key="2">
    <source>
        <dbReference type="ARBA" id="ARBA00007267"/>
    </source>
</evidence>
<comment type="similarity">
    <text evidence="2">Belongs to the lin-54 family.</text>
</comment>
<protein>
    <recommendedName>
        <fullName evidence="4">CRC domain-containing protein</fullName>
    </recommendedName>
</protein>
<dbReference type="InterPro" id="IPR028307">
    <property type="entry name" value="Lin-54_fam"/>
</dbReference>
<dbReference type="OrthoDB" id="46687at2759"/>
<dbReference type="InterPro" id="IPR005172">
    <property type="entry name" value="CRC"/>
</dbReference>
<evidence type="ECO:0000259" key="4">
    <source>
        <dbReference type="PROSITE" id="PS51634"/>
    </source>
</evidence>
<dbReference type="EMBL" id="KV784356">
    <property type="protein sequence ID" value="OEU18348.1"/>
    <property type="molecule type" value="Genomic_DNA"/>
</dbReference>
<dbReference type="PANTHER" id="PTHR12446:SF34">
    <property type="entry name" value="PROTEIN LIN-54 HOMOLOG"/>
    <property type="match status" value="1"/>
</dbReference>
<proteinExistence type="inferred from homology"/>
<evidence type="ECO:0000256" key="3">
    <source>
        <dbReference type="ARBA" id="ARBA00023242"/>
    </source>
</evidence>
<comment type="subcellular location">
    <subcellularLocation>
        <location evidence="1">Nucleus</location>
    </subcellularLocation>
</comment>
<dbReference type="Proteomes" id="UP000095751">
    <property type="component" value="Unassembled WGS sequence"/>
</dbReference>
<gene>
    <name evidence="5" type="ORF">FRACYDRAFT_183132</name>
</gene>
<feature type="domain" description="CRC" evidence="4">
    <location>
        <begin position="14"/>
        <end position="119"/>
    </location>
</feature>
<dbReference type="Pfam" id="PF03638">
    <property type="entry name" value="TCR"/>
    <property type="match status" value="2"/>
</dbReference>
<keyword evidence="6" id="KW-1185">Reference proteome</keyword>
<dbReference type="InParanoid" id="A0A1E7FJL3"/>